<dbReference type="EMBL" id="KV878248">
    <property type="protein sequence ID" value="OJZ82257.1"/>
    <property type="molecule type" value="Genomic_DNA"/>
</dbReference>
<dbReference type="VEuPathDB" id="FungiDB:ASPFODRAFT_51111"/>
<protein>
    <submittedName>
        <fullName evidence="2">Uncharacterized protein</fullName>
    </submittedName>
</protein>
<sequence length="57" mass="6399">MTSENRSRRFRRFRQPFFCVLPTPSLSFLPALPFSLGGTDHIGGPDLLDGRKGQTGY</sequence>
<feature type="compositionally biased region" description="Basic and acidic residues" evidence="1">
    <location>
        <begin position="48"/>
        <end position="57"/>
    </location>
</feature>
<gene>
    <name evidence="2" type="ORF">ASPFODRAFT_51111</name>
</gene>
<proteinExistence type="predicted"/>
<evidence type="ECO:0000313" key="2">
    <source>
        <dbReference type="EMBL" id="OJZ82257.1"/>
    </source>
</evidence>
<reference evidence="3" key="1">
    <citation type="journal article" date="2017" name="Genome Biol.">
        <title>Comparative genomics reveals high biological diversity and specific adaptations in the industrially and medically important fungal genus Aspergillus.</title>
        <authorList>
            <person name="de Vries R.P."/>
            <person name="Riley R."/>
            <person name="Wiebenga A."/>
            <person name="Aguilar-Osorio G."/>
            <person name="Amillis S."/>
            <person name="Uchima C.A."/>
            <person name="Anderluh G."/>
            <person name="Asadollahi M."/>
            <person name="Askin M."/>
            <person name="Barry K."/>
            <person name="Battaglia E."/>
            <person name="Bayram O."/>
            <person name="Benocci T."/>
            <person name="Braus-Stromeyer S.A."/>
            <person name="Caldana C."/>
            <person name="Canovas D."/>
            <person name="Cerqueira G.C."/>
            <person name="Chen F."/>
            <person name="Chen W."/>
            <person name="Choi C."/>
            <person name="Clum A."/>
            <person name="Dos Santos R.A."/>
            <person name="Damasio A.R."/>
            <person name="Diallinas G."/>
            <person name="Emri T."/>
            <person name="Fekete E."/>
            <person name="Flipphi M."/>
            <person name="Freyberg S."/>
            <person name="Gallo A."/>
            <person name="Gournas C."/>
            <person name="Habgood R."/>
            <person name="Hainaut M."/>
            <person name="Harispe M.L."/>
            <person name="Henrissat B."/>
            <person name="Hilden K.S."/>
            <person name="Hope R."/>
            <person name="Hossain A."/>
            <person name="Karabika E."/>
            <person name="Karaffa L."/>
            <person name="Karanyi Z."/>
            <person name="Krasevec N."/>
            <person name="Kuo A."/>
            <person name="Kusch H."/>
            <person name="LaButti K."/>
            <person name="Lagendijk E.L."/>
            <person name="Lapidus A."/>
            <person name="Levasseur A."/>
            <person name="Lindquist E."/>
            <person name="Lipzen A."/>
            <person name="Logrieco A.F."/>
            <person name="MacCabe A."/>
            <person name="Maekelae M.R."/>
            <person name="Malavazi I."/>
            <person name="Melin P."/>
            <person name="Meyer V."/>
            <person name="Mielnichuk N."/>
            <person name="Miskei M."/>
            <person name="Molnar A.P."/>
            <person name="Mule G."/>
            <person name="Ngan C.Y."/>
            <person name="Orejas M."/>
            <person name="Orosz E."/>
            <person name="Ouedraogo J.P."/>
            <person name="Overkamp K.M."/>
            <person name="Park H.-S."/>
            <person name="Perrone G."/>
            <person name="Piumi F."/>
            <person name="Punt P.J."/>
            <person name="Ram A.F."/>
            <person name="Ramon A."/>
            <person name="Rauscher S."/>
            <person name="Record E."/>
            <person name="Riano-Pachon D.M."/>
            <person name="Robert V."/>
            <person name="Roehrig J."/>
            <person name="Ruller R."/>
            <person name="Salamov A."/>
            <person name="Salih N.S."/>
            <person name="Samson R.A."/>
            <person name="Sandor E."/>
            <person name="Sanguinetti M."/>
            <person name="Schuetze T."/>
            <person name="Sepcic K."/>
            <person name="Shelest E."/>
            <person name="Sherlock G."/>
            <person name="Sophianopoulou V."/>
            <person name="Squina F.M."/>
            <person name="Sun H."/>
            <person name="Susca A."/>
            <person name="Todd R.B."/>
            <person name="Tsang A."/>
            <person name="Unkles S.E."/>
            <person name="van de Wiele N."/>
            <person name="van Rossen-Uffink D."/>
            <person name="Oliveira J.V."/>
            <person name="Vesth T.C."/>
            <person name="Visser J."/>
            <person name="Yu J.-H."/>
            <person name="Zhou M."/>
            <person name="Andersen M.R."/>
            <person name="Archer D.B."/>
            <person name="Baker S.E."/>
            <person name="Benoit I."/>
            <person name="Brakhage A.A."/>
            <person name="Braus G.H."/>
            <person name="Fischer R."/>
            <person name="Frisvad J.C."/>
            <person name="Goldman G.H."/>
            <person name="Houbraken J."/>
            <person name="Oakley B."/>
            <person name="Pocsi I."/>
            <person name="Scazzocchio C."/>
            <person name="Seiboth B."/>
            <person name="vanKuyk P.A."/>
            <person name="Wortman J."/>
            <person name="Dyer P.S."/>
            <person name="Grigoriev I.V."/>
        </authorList>
    </citation>
    <scope>NUCLEOTIDE SEQUENCE [LARGE SCALE GENOMIC DNA]</scope>
    <source>
        <strain evidence="3">CBS 106.47</strain>
    </source>
</reference>
<evidence type="ECO:0000256" key="1">
    <source>
        <dbReference type="SAM" id="MobiDB-lite"/>
    </source>
</evidence>
<dbReference type="Proteomes" id="UP000184063">
    <property type="component" value="Unassembled WGS sequence"/>
</dbReference>
<accession>A0A1M3T666</accession>
<dbReference type="AlphaFoldDB" id="A0A1M3T666"/>
<feature type="region of interest" description="Disordered" evidence="1">
    <location>
        <begin position="37"/>
        <end position="57"/>
    </location>
</feature>
<organism evidence="2 3">
    <name type="scientific">Aspergillus luchuensis (strain CBS 106.47)</name>
    <dbReference type="NCBI Taxonomy" id="1137211"/>
    <lineage>
        <taxon>Eukaryota</taxon>
        <taxon>Fungi</taxon>
        <taxon>Dikarya</taxon>
        <taxon>Ascomycota</taxon>
        <taxon>Pezizomycotina</taxon>
        <taxon>Eurotiomycetes</taxon>
        <taxon>Eurotiomycetidae</taxon>
        <taxon>Eurotiales</taxon>
        <taxon>Aspergillaceae</taxon>
        <taxon>Aspergillus</taxon>
        <taxon>Aspergillus subgen. Circumdati</taxon>
    </lineage>
</organism>
<evidence type="ECO:0000313" key="3">
    <source>
        <dbReference type="Proteomes" id="UP000184063"/>
    </source>
</evidence>
<name>A0A1M3T666_ASPLC</name>